<dbReference type="HOGENOM" id="CLU_3395841_0_0_9"/>
<dbReference type="AlphaFoldDB" id="A8RK83"/>
<sequence length="31" mass="3859">MRTGVKRGRRWNNEKLVMKQFPLDGKERWKL</sequence>
<reference evidence="1 2" key="2">
    <citation type="submission" date="2007-09" db="EMBL/GenBank/DDBJ databases">
        <title>Draft genome sequence of Clostridium bolteae (ATCC BAA-613).</title>
        <authorList>
            <person name="Sudarsanam P."/>
            <person name="Ley R."/>
            <person name="Guruge J."/>
            <person name="Turnbaugh P.J."/>
            <person name="Mahowald M."/>
            <person name="Liep D."/>
            <person name="Gordon J."/>
        </authorList>
    </citation>
    <scope>NUCLEOTIDE SEQUENCE [LARGE SCALE GENOMIC DNA]</scope>
    <source>
        <strain evidence="2">ATCC BAA-613 / DSM 15670 / CCUG 46953 / JCM 12243 / WAL 16351</strain>
    </source>
</reference>
<evidence type="ECO:0000313" key="2">
    <source>
        <dbReference type="Proteomes" id="UP000005396"/>
    </source>
</evidence>
<accession>A8RK83</accession>
<evidence type="ECO:0000313" key="1">
    <source>
        <dbReference type="EMBL" id="EDP18364.1"/>
    </source>
</evidence>
<comment type="caution">
    <text evidence="1">The sequence shown here is derived from an EMBL/GenBank/DDBJ whole genome shotgun (WGS) entry which is preliminary data.</text>
</comment>
<name>A8RK83_ENTBW</name>
<organism evidence="1 2">
    <name type="scientific">Enterocloster bolteae (strain ATCC BAA-613 / DSM 15670 / CCUG 46953 / JCM 12243 / WAL 16351)</name>
    <name type="common">Clostridium bolteae</name>
    <dbReference type="NCBI Taxonomy" id="411902"/>
    <lineage>
        <taxon>Bacteria</taxon>
        <taxon>Bacillati</taxon>
        <taxon>Bacillota</taxon>
        <taxon>Clostridia</taxon>
        <taxon>Lachnospirales</taxon>
        <taxon>Lachnospiraceae</taxon>
        <taxon>Enterocloster</taxon>
    </lineage>
</organism>
<dbReference type="PaxDb" id="411902-CLOBOL_01235"/>
<reference evidence="1 2" key="1">
    <citation type="submission" date="2007-08" db="EMBL/GenBank/DDBJ databases">
        <authorList>
            <person name="Fulton L."/>
            <person name="Clifton S."/>
            <person name="Fulton B."/>
            <person name="Xu J."/>
            <person name="Minx P."/>
            <person name="Pepin K.H."/>
            <person name="Johnson M."/>
            <person name="Thiruvilangam P."/>
            <person name="Bhonagiri V."/>
            <person name="Nash W.E."/>
            <person name="Mardis E.R."/>
            <person name="Wilson R.K."/>
        </authorList>
    </citation>
    <scope>NUCLEOTIDE SEQUENCE [LARGE SCALE GENOMIC DNA]</scope>
    <source>
        <strain evidence="2">ATCC BAA-613 / DSM 15670 / CCUG 46953 / JCM 12243 / WAL 16351</strain>
    </source>
</reference>
<gene>
    <name evidence="1" type="ORF">CLOBOL_01235</name>
</gene>
<protein>
    <submittedName>
        <fullName evidence="1">Uncharacterized protein</fullName>
    </submittedName>
</protein>
<dbReference type="Proteomes" id="UP000005396">
    <property type="component" value="Unassembled WGS sequence"/>
</dbReference>
<proteinExistence type="predicted"/>
<dbReference type="EMBL" id="ABCC02000015">
    <property type="protein sequence ID" value="EDP18364.1"/>
    <property type="molecule type" value="Genomic_DNA"/>
</dbReference>